<name>A0AAE0HUM8_9PEZI</name>
<evidence type="ECO:0000256" key="1">
    <source>
        <dbReference type="SAM" id="Phobius"/>
    </source>
</evidence>
<sequence>MLTVSSSEVGDIRDCPCTLLIFEKGWTRKSGFKIPGPVASRLLLACRFHACANCGGGTVGCLKLLVHTCGATGRVDCAQTRCVVYLIRSRLPSLPSLLFFLFILTLIGCRELKNSLHHNGEPALHIVALAVINCPSGPFRSQFLMSNSFFFTVIIALCGAMGKKFSLSFFDG</sequence>
<evidence type="ECO:0000313" key="3">
    <source>
        <dbReference type="Proteomes" id="UP001283341"/>
    </source>
</evidence>
<keyword evidence="1" id="KW-1133">Transmembrane helix</keyword>
<reference evidence="2" key="1">
    <citation type="journal article" date="2023" name="Mol. Phylogenet. Evol.">
        <title>Genome-scale phylogeny and comparative genomics of the fungal order Sordariales.</title>
        <authorList>
            <person name="Hensen N."/>
            <person name="Bonometti L."/>
            <person name="Westerberg I."/>
            <person name="Brannstrom I.O."/>
            <person name="Guillou S."/>
            <person name="Cros-Aarteil S."/>
            <person name="Calhoun S."/>
            <person name="Haridas S."/>
            <person name="Kuo A."/>
            <person name="Mondo S."/>
            <person name="Pangilinan J."/>
            <person name="Riley R."/>
            <person name="LaButti K."/>
            <person name="Andreopoulos B."/>
            <person name="Lipzen A."/>
            <person name="Chen C."/>
            <person name="Yan M."/>
            <person name="Daum C."/>
            <person name="Ng V."/>
            <person name="Clum A."/>
            <person name="Steindorff A."/>
            <person name="Ohm R.A."/>
            <person name="Martin F."/>
            <person name="Silar P."/>
            <person name="Natvig D.O."/>
            <person name="Lalanne C."/>
            <person name="Gautier V."/>
            <person name="Ament-Velasquez S.L."/>
            <person name="Kruys A."/>
            <person name="Hutchinson M.I."/>
            <person name="Powell A.J."/>
            <person name="Barry K."/>
            <person name="Miller A.N."/>
            <person name="Grigoriev I.V."/>
            <person name="Debuchy R."/>
            <person name="Gladieux P."/>
            <person name="Hiltunen Thoren M."/>
            <person name="Johannesson H."/>
        </authorList>
    </citation>
    <scope>NUCLEOTIDE SEQUENCE</scope>
    <source>
        <strain evidence="2">CBS 118394</strain>
    </source>
</reference>
<organism evidence="2 3">
    <name type="scientific">Apodospora peruviana</name>
    <dbReference type="NCBI Taxonomy" id="516989"/>
    <lineage>
        <taxon>Eukaryota</taxon>
        <taxon>Fungi</taxon>
        <taxon>Dikarya</taxon>
        <taxon>Ascomycota</taxon>
        <taxon>Pezizomycotina</taxon>
        <taxon>Sordariomycetes</taxon>
        <taxon>Sordariomycetidae</taxon>
        <taxon>Sordariales</taxon>
        <taxon>Lasiosphaeriaceae</taxon>
        <taxon>Apodospora</taxon>
    </lineage>
</organism>
<keyword evidence="1" id="KW-0812">Transmembrane</keyword>
<keyword evidence="3" id="KW-1185">Reference proteome</keyword>
<dbReference type="AlphaFoldDB" id="A0AAE0HUM8"/>
<protein>
    <submittedName>
        <fullName evidence="2">Uncharacterized protein</fullName>
    </submittedName>
</protein>
<gene>
    <name evidence="2" type="ORF">B0H66DRAFT_388367</name>
</gene>
<dbReference type="EMBL" id="JAUEDM010000008">
    <property type="protein sequence ID" value="KAK3313223.1"/>
    <property type="molecule type" value="Genomic_DNA"/>
</dbReference>
<comment type="caution">
    <text evidence="2">The sequence shown here is derived from an EMBL/GenBank/DDBJ whole genome shotgun (WGS) entry which is preliminary data.</text>
</comment>
<keyword evidence="1" id="KW-0472">Membrane</keyword>
<evidence type="ECO:0000313" key="2">
    <source>
        <dbReference type="EMBL" id="KAK3313223.1"/>
    </source>
</evidence>
<accession>A0AAE0HUM8</accession>
<feature type="transmembrane region" description="Helical" evidence="1">
    <location>
        <begin position="91"/>
        <end position="108"/>
    </location>
</feature>
<reference evidence="2" key="2">
    <citation type="submission" date="2023-06" db="EMBL/GenBank/DDBJ databases">
        <authorList>
            <consortium name="Lawrence Berkeley National Laboratory"/>
            <person name="Haridas S."/>
            <person name="Hensen N."/>
            <person name="Bonometti L."/>
            <person name="Westerberg I."/>
            <person name="Brannstrom I.O."/>
            <person name="Guillou S."/>
            <person name="Cros-Aarteil S."/>
            <person name="Calhoun S."/>
            <person name="Kuo A."/>
            <person name="Mondo S."/>
            <person name="Pangilinan J."/>
            <person name="Riley R."/>
            <person name="Labutti K."/>
            <person name="Andreopoulos B."/>
            <person name="Lipzen A."/>
            <person name="Chen C."/>
            <person name="Yanf M."/>
            <person name="Daum C."/>
            <person name="Ng V."/>
            <person name="Clum A."/>
            <person name="Steindorff A."/>
            <person name="Ohm R."/>
            <person name="Martin F."/>
            <person name="Silar P."/>
            <person name="Natvig D."/>
            <person name="Lalanne C."/>
            <person name="Gautier V."/>
            <person name="Ament-Velasquez S.L."/>
            <person name="Kruys A."/>
            <person name="Hutchinson M.I."/>
            <person name="Powell A.J."/>
            <person name="Barry K."/>
            <person name="Miller A.N."/>
            <person name="Grigoriev I.V."/>
            <person name="Debuchy R."/>
            <person name="Gladieux P."/>
            <person name="Thoren M.H."/>
            <person name="Johannesson H."/>
        </authorList>
    </citation>
    <scope>NUCLEOTIDE SEQUENCE</scope>
    <source>
        <strain evidence="2">CBS 118394</strain>
    </source>
</reference>
<proteinExistence type="predicted"/>
<dbReference type="Proteomes" id="UP001283341">
    <property type="component" value="Unassembled WGS sequence"/>
</dbReference>
<feature type="transmembrane region" description="Helical" evidence="1">
    <location>
        <begin position="143"/>
        <end position="162"/>
    </location>
</feature>